<dbReference type="EMBL" id="BGZK01001317">
    <property type="protein sequence ID" value="GBP77107.1"/>
    <property type="molecule type" value="Genomic_DNA"/>
</dbReference>
<keyword evidence="2" id="KW-1185">Reference proteome</keyword>
<evidence type="ECO:0000313" key="1">
    <source>
        <dbReference type="EMBL" id="GBP77107.1"/>
    </source>
</evidence>
<protein>
    <recommendedName>
        <fullName evidence="3">Reverse transcriptase domain-containing protein</fullName>
    </recommendedName>
</protein>
<comment type="caution">
    <text evidence="1">The sequence shown here is derived from an EMBL/GenBank/DDBJ whole genome shotgun (WGS) entry which is preliminary data.</text>
</comment>
<evidence type="ECO:0008006" key="3">
    <source>
        <dbReference type="Google" id="ProtNLM"/>
    </source>
</evidence>
<name>A0A4C1YRQ7_EUMVA</name>
<evidence type="ECO:0000313" key="2">
    <source>
        <dbReference type="Proteomes" id="UP000299102"/>
    </source>
</evidence>
<dbReference type="AlphaFoldDB" id="A0A4C1YRQ7"/>
<proteinExistence type="predicted"/>
<accession>A0A4C1YRQ7</accession>
<dbReference type="Proteomes" id="UP000299102">
    <property type="component" value="Unassembled WGS sequence"/>
</dbReference>
<sequence>MDELSVKCLLHANDQVILVPSACGLQEMVNKMNDFVKKKSVKVYVGKTKVMVFERGESTTECDLIIENEKVEQVKEFIYLCSRLQIIANMAEISKKRMNADNKVNGA</sequence>
<organism evidence="1 2">
    <name type="scientific">Eumeta variegata</name>
    <name type="common">Bagworm moth</name>
    <name type="synonym">Eumeta japonica</name>
    <dbReference type="NCBI Taxonomy" id="151549"/>
    <lineage>
        <taxon>Eukaryota</taxon>
        <taxon>Metazoa</taxon>
        <taxon>Ecdysozoa</taxon>
        <taxon>Arthropoda</taxon>
        <taxon>Hexapoda</taxon>
        <taxon>Insecta</taxon>
        <taxon>Pterygota</taxon>
        <taxon>Neoptera</taxon>
        <taxon>Endopterygota</taxon>
        <taxon>Lepidoptera</taxon>
        <taxon>Glossata</taxon>
        <taxon>Ditrysia</taxon>
        <taxon>Tineoidea</taxon>
        <taxon>Psychidae</taxon>
        <taxon>Oiketicinae</taxon>
        <taxon>Eumeta</taxon>
    </lineage>
</organism>
<gene>
    <name evidence="1" type="ORF">EVAR_61109_1</name>
</gene>
<dbReference type="OrthoDB" id="425681at2759"/>
<reference evidence="1 2" key="1">
    <citation type="journal article" date="2019" name="Commun. Biol.">
        <title>The bagworm genome reveals a unique fibroin gene that provides high tensile strength.</title>
        <authorList>
            <person name="Kono N."/>
            <person name="Nakamura H."/>
            <person name="Ohtoshi R."/>
            <person name="Tomita M."/>
            <person name="Numata K."/>
            <person name="Arakawa K."/>
        </authorList>
    </citation>
    <scope>NUCLEOTIDE SEQUENCE [LARGE SCALE GENOMIC DNA]</scope>
</reference>